<dbReference type="EMBL" id="JACCHK010000001">
    <property type="protein sequence ID" value="NYH40738.1"/>
    <property type="molecule type" value="Genomic_DNA"/>
</dbReference>
<name>A0A7Z0BB17_9ACTN</name>
<dbReference type="SUPFAM" id="SSF54593">
    <property type="entry name" value="Glyoxalase/Bleomycin resistance protein/Dihydroxybiphenyl dioxygenase"/>
    <property type="match status" value="2"/>
</dbReference>
<dbReference type="Gene3D" id="3.10.180.10">
    <property type="entry name" value="2,3-Dihydroxybiphenyl 1,2-Dioxygenase, domain 1"/>
    <property type="match status" value="2"/>
</dbReference>
<evidence type="ECO:0000259" key="1">
    <source>
        <dbReference type="PROSITE" id="PS51819"/>
    </source>
</evidence>
<dbReference type="PANTHER" id="PTHR35908">
    <property type="entry name" value="HYPOTHETICAL FUSION PROTEIN"/>
    <property type="match status" value="1"/>
</dbReference>
<dbReference type="PROSITE" id="PS51819">
    <property type="entry name" value="VOC"/>
    <property type="match status" value="1"/>
</dbReference>
<gene>
    <name evidence="2" type="ORF">HNR22_000465</name>
</gene>
<dbReference type="AlphaFoldDB" id="A0A7Z0BB17"/>
<dbReference type="InterPro" id="IPR041581">
    <property type="entry name" value="Glyoxalase_6"/>
</dbReference>
<reference evidence="2 3" key="1">
    <citation type="submission" date="2020-07" db="EMBL/GenBank/DDBJ databases">
        <title>Sequencing the genomes of 1000 actinobacteria strains.</title>
        <authorList>
            <person name="Klenk H.-P."/>
        </authorList>
    </citation>
    <scope>NUCLEOTIDE SEQUENCE [LARGE SCALE GENOMIC DNA]</scope>
    <source>
        <strain evidence="2 3">DSM 45876</strain>
    </source>
</reference>
<protein>
    <submittedName>
        <fullName evidence="2">Putative enzyme related to lactoylglutathione lyase</fullName>
    </submittedName>
</protein>
<evidence type="ECO:0000313" key="2">
    <source>
        <dbReference type="EMBL" id="NYH40738.1"/>
    </source>
</evidence>
<keyword evidence="3" id="KW-1185">Reference proteome</keyword>
<sequence>MSEAMTSHLFAISYDAADPVRLGRFWAALLGREMVADPRDGVLVLPGADTELRLRFVPAQQPKTVQNRMHVDLTSGSLEEQQRTVARALELGGQHTDVGQLPEERHVVLADPEGNEFCVIEPGNNFLAGCGFTGALACDGSQAVGYFWSEALGWPLVWDQDEETAIQSPLGGTKITWGGPPMMPNGGRDRLHFDVAPPADGDQRAEVDRLLSLGATLLHAGGSDTGRVLMADPDGTAFCLLRPRQPGSTA</sequence>
<organism evidence="2 3">
    <name type="scientific">Micromonospora jinlongensis</name>
    <dbReference type="NCBI Taxonomy" id="1287877"/>
    <lineage>
        <taxon>Bacteria</taxon>
        <taxon>Bacillati</taxon>
        <taxon>Actinomycetota</taxon>
        <taxon>Actinomycetes</taxon>
        <taxon>Micromonosporales</taxon>
        <taxon>Micromonosporaceae</taxon>
        <taxon>Micromonospora</taxon>
    </lineage>
</organism>
<comment type="caution">
    <text evidence="2">The sequence shown here is derived from an EMBL/GenBank/DDBJ whole genome shotgun (WGS) entry which is preliminary data.</text>
</comment>
<dbReference type="GO" id="GO:0016829">
    <property type="term" value="F:lyase activity"/>
    <property type="evidence" value="ECO:0007669"/>
    <property type="project" value="UniProtKB-KW"/>
</dbReference>
<dbReference type="PANTHER" id="PTHR35908:SF1">
    <property type="entry name" value="CONSERVED PROTEIN"/>
    <property type="match status" value="1"/>
</dbReference>
<dbReference type="Pfam" id="PF18029">
    <property type="entry name" value="Glyoxalase_6"/>
    <property type="match status" value="2"/>
</dbReference>
<dbReference type="Proteomes" id="UP000523545">
    <property type="component" value="Unassembled WGS sequence"/>
</dbReference>
<dbReference type="InterPro" id="IPR029068">
    <property type="entry name" value="Glyas_Bleomycin-R_OHBP_Dase"/>
</dbReference>
<keyword evidence="2" id="KW-0456">Lyase</keyword>
<accession>A0A7Z0BB17</accession>
<dbReference type="InterPro" id="IPR037523">
    <property type="entry name" value="VOC_core"/>
</dbReference>
<evidence type="ECO:0000313" key="3">
    <source>
        <dbReference type="Proteomes" id="UP000523545"/>
    </source>
</evidence>
<proteinExistence type="predicted"/>
<feature type="domain" description="VOC" evidence="1">
    <location>
        <begin position="129"/>
        <end position="243"/>
    </location>
</feature>
<dbReference type="CDD" id="cd06587">
    <property type="entry name" value="VOC"/>
    <property type="match status" value="2"/>
</dbReference>